<gene>
    <name evidence="2" type="ORF">H0235_014335</name>
</gene>
<dbReference type="EMBL" id="JACSDY010000015">
    <property type="protein sequence ID" value="KAF7406679.1"/>
    <property type="molecule type" value="Genomic_DNA"/>
</dbReference>
<proteinExistence type="predicted"/>
<protein>
    <submittedName>
        <fullName evidence="2">Uncharacterized protein</fullName>
    </submittedName>
</protein>
<accession>A0A834KKW7</accession>
<evidence type="ECO:0000313" key="2">
    <source>
        <dbReference type="EMBL" id="KAF7406679.1"/>
    </source>
</evidence>
<keyword evidence="3" id="KW-1185">Reference proteome</keyword>
<feature type="region of interest" description="Disordered" evidence="1">
    <location>
        <begin position="38"/>
        <end position="107"/>
    </location>
</feature>
<comment type="caution">
    <text evidence="2">The sequence shown here is derived from an EMBL/GenBank/DDBJ whole genome shotgun (WGS) entry which is preliminary data.</text>
</comment>
<dbReference type="AlphaFoldDB" id="A0A834KKW7"/>
<evidence type="ECO:0000256" key="1">
    <source>
        <dbReference type="SAM" id="MobiDB-lite"/>
    </source>
</evidence>
<dbReference type="Proteomes" id="UP000600918">
    <property type="component" value="Unassembled WGS sequence"/>
</dbReference>
<name>A0A834KKW7_VESPE</name>
<sequence>MGRLFLIVVLERCRYGYNDPTRKPRKNVLALSGDTNFLSLSTKRGERDKSASEKERERKKEKNGKKREKSFLAGGPRSEKAGKRNVTKENLTEGEIESGEGRGERGRGWSVVLPRKRVPNGESRWSANVEKELKAELKKRRKMVERTQPRVPTLQIVHETWYPRGCIINFFIVLHATEYCAVVTSGCELQVAAALCSREIQKNPRLYVKNTNITNNIILLQKECMFGTILCR</sequence>
<feature type="compositionally biased region" description="Basic and acidic residues" evidence="1">
    <location>
        <begin position="77"/>
        <end position="91"/>
    </location>
</feature>
<evidence type="ECO:0000313" key="3">
    <source>
        <dbReference type="Proteomes" id="UP000600918"/>
    </source>
</evidence>
<reference evidence="2" key="1">
    <citation type="journal article" date="2020" name="G3 (Bethesda)">
        <title>High-Quality Assemblies for Three Invasive Social Wasps from the &lt;i&gt;Vespula&lt;/i&gt; Genus.</title>
        <authorList>
            <person name="Harrop T.W.R."/>
            <person name="Guhlin J."/>
            <person name="McLaughlin G.M."/>
            <person name="Permina E."/>
            <person name="Stockwell P."/>
            <person name="Gilligan J."/>
            <person name="Le Lec M.F."/>
            <person name="Gruber M.A.M."/>
            <person name="Quinn O."/>
            <person name="Lovegrove M."/>
            <person name="Duncan E.J."/>
            <person name="Remnant E.J."/>
            <person name="Van Eeckhoven J."/>
            <person name="Graham B."/>
            <person name="Knapp R.A."/>
            <person name="Langford K.W."/>
            <person name="Kronenberg Z."/>
            <person name="Press M.O."/>
            <person name="Eacker S.M."/>
            <person name="Wilson-Rankin E.E."/>
            <person name="Purcell J."/>
            <person name="Lester P.J."/>
            <person name="Dearden P.K."/>
        </authorList>
    </citation>
    <scope>NUCLEOTIDE SEQUENCE</scope>
    <source>
        <strain evidence="2">Volc-1</strain>
    </source>
</reference>
<organism evidence="2 3">
    <name type="scientific">Vespula pensylvanica</name>
    <name type="common">Western yellow jacket</name>
    <name type="synonym">Wasp</name>
    <dbReference type="NCBI Taxonomy" id="30213"/>
    <lineage>
        <taxon>Eukaryota</taxon>
        <taxon>Metazoa</taxon>
        <taxon>Ecdysozoa</taxon>
        <taxon>Arthropoda</taxon>
        <taxon>Hexapoda</taxon>
        <taxon>Insecta</taxon>
        <taxon>Pterygota</taxon>
        <taxon>Neoptera</taxon>
        <taxon>Endopterygota</taxon>
        <taxon>Hymenoptera</taxon>
        <taxon>Apocrita</taxon>
        <taxon>Aculeata</taxon>
        <taxon>Vespoidea</taxon>
        <taxon>Vespidae</taxon>
        <taxon>Vespinae</taxon>
        <taxon>Vespula</taxon>
    </lineage>
</organism>
<feature type="compositionally biased region" description="Basic and acidic residues" evidence="1">
    <location>
        <begin position="43"/>
        <end position="60"/>
    </location>
</feature>